<dbReference type="PANTHER" id="PTHR22946">
    <property type="entry name" value="DIENELACTONE HYDROLASE DOMAIN-CONTAINING PROTEIN-RELATED"/>
    <property type="match status" value="1"/>
</dbReference>
<dbReference type="InterPro" id="IPR050261">
    <property type="entry name" value="FrsA_esterase"/>
</dbReference>
<comment type="similarity">
    <text evidence="2">Belongs to the AB hydrolase superfamily. FUS2 hydrolase family.</text>
</comment>
<sequence>MEPISTIEGPGGDDPFVSDPPAHPWPPTSVELPLVSGGHRLLNSALLPAGTGPHPVVLLLHGFPGHDTWQDLAQVLRRAGYAAVTPHYRGSWGSPGSWSWAAALDDARAVVTALRDDARFDGGRISLVGHSFGGFVALQTLAADPTLDAAVSIAGFDFGRARREVGEPGGRARYEQAWGGLLAPLRGTTARALVDEMMSQGERWSLPALAPHLTGRRVLLVGTGRDQVTPAAHHHAPVAEAFRRHGVALSATVLDTDHALADSRVRAAREVLQFLGPARRS</sequence>
<evidence type="ECO:0000256" key="3">
    <source>
        <dbReference type="SAM" id="MobiDB-lite"/>
    </source>
</evidence>
<protein>
    <submittedName>
        <fullName evidence="5">Alpha/beta hydrolase family protein</fullName>
    </submittedName>
</protein>
<reference evidence="5 6" key="1">
    <citation type="submission" date="2017-02" db="EMBL/GenBank/DDBJ databases">
        <authorList>
            <person name="Peterson S.W."/>
        </authorList>
    </citation>
    <scope>NUCLEOTIDE SEQUENCE [LARGE SCALE GENOMIC DNA]</scope>
    <source>
        <strain evidence="5 6">DSM 21481</strain>
    </source>
</reference>
<proteinExistence type="inferred from homology"/>
<dbReference type="EMBL" id="FUZQ01000001">
    <property type="protein sequence ID" value="SKC35010.1"/>
    <property type="molecule type" value="Genomic_DNA"/>
</dbReference>
<dbReference type="Proteomes" id="UP000189777">
    <property type="component" value="Unassembled WGS sequence"/>
</dbReference>
<keyword evidence="6" id="KW-1185">Reference proteome</keyword>
<dbReference type="STRING" id="526729.SAMN04324258_0073"/>
<dbReference type="RefSeq" id="WP_079569514.1">
    <property type="nucleotide sequence ID" value="NZ_FUZQ01000001.1"/>
</dbReference>
<dbReference type="InterPro" id="IPR029058">
    <property type="entry name" value="AB_hydrolase_fold"/>
</dbReference>
<evidence type="ECO:0000259" key="4">
    <source>
        <dbReference type="Pfam" id="PF12697"/>
    </source>
</evidence>
<organism evidence="5 6">
    <name type="scientific">Krasilnikoviella flava</name>
    <dbReference type="NCBI Taxonomy" id="526729"/>
    <lineage>
        <taxon>Bacteria</taxon>
        <taxon>Bacillati</taxon>
        <taxon>Actinomycetota</taxon>
        <taxon>Actinomycetes</taxon>
        <taxon>Micrococcales</taxon>
        <taxon>Promicromonosporaceae</taxon>
        <taxon>Krasilnikoviella</taxon>
    </lineage>
</organism>
<keyword evidence="1 5" id="KW-0378">Hydrolase</keyword>
<evidence type="ECO:0000313" key="5">
    <source>
        <dbReference type="EMBL" id="SKC35010.1"/>
    </source>
</evidence>
<dbReference type="OrthoDB" id="262125at2"/>
<evidence type="ECO:0000256" key="1">
    <source>
        <dbReference type="ARBA" id="ARBA00022801"/>
    </source>
</evidence>
<feature type="region of interest" description="Disordered" evidence="3">
    <location>
        <begin position="1"/>
        <end position="24"/>
    </location>
</feature>
<dbReference type="Pfam" id="PF12697">
    <property type="entry name" value="Abhydrolase_6"/>
    <property type="match status" value="1"/>
</dbReference>
<gene>
    <name evidence="5" type="ORF">SAMN04324258_0073</name>
</gene>
<dbReference type="SUPFAM" id="SSF53474">
    <property type="entry name" value="alpha/beta-Hydrolases"/>
    <property type="match status" value="1"/>
</dbReference>
<evidence type="ECO:0000256" key="2">
    <source>
        <dbReference type="ARBA" id="ARBA00038115"/>
    </source>
</evidence>
<dbReference type="AlphaFoldDB" id="A0A1T5I7K3"/>
<feature type="domain" description="AB hydrolase-1" evidence="4">
    <location>
        <begin position="57"/>
        <end position="263"/>
    </location>
</feature>
<evidence type="ECO:0000313" key="6">
    <source>
        <dbReference type="Proteomes" id="UP000189777"/>
    </source>
</evidence>
<accession>A0A1T5I7K3</accession>
<dbReference type="PANTHER" id="PTHR22946:SF9">
    <property type="entry name" value="POLYKETIDE TRANSFERASE AF380"/>
    <property type="match status" value="1"/>
</dbReference>
<dbReference type="InterPro" id="IPR000073">
    <property type="entry name" value="AB_hydrolase_1"/>
</dbReference>
<name>A0A1T5I7K3_9MICO</name>
<dbReference type="Gene3D" id="3.40.50.1820">
    <property type="entry name" value="alpha/beta hydrolase"/>
    <property type="match status" value="1"/>
</dbReference>
<dbReference type="GO" id="GO:0052689">
    <property type="term" value="F:carboxylic ester hydrolase activity"/>
    <property type="evidence" value="ECO:0007669"/>
    <property type="project" value="UniProtKB-ARBA"/>
</dbReference>